<reference evidence="2" key="1">
    <citation type="journal article" date="2013" name="Proc. Natl. Acad. Sci. U.S.A.">
        <title>Improving the coverage of the cyanobacterial phylum using diversity-driven genome sequencing.</title>
        <authorList>
            <person name="Shih P.M."/>
            <person name="Wu D."/>
            <person name="Latifi A."/>
            <person name="Axen S.D."/>
            <person name="Fewer D.P."/>
            <person name="Talla E."/>
            <person name="Calteau A."/>
            <person name="Cai F."/>
            <person name="Tandeau de Marsac N."/>
            <person name="Rippka R."/>
            <person name="Herdman M."/>
            <person name="Sivonen K."/>
            <person name="Coursin T."/>
            <person name="Laurent T."/>
            <person name="Goodwin L."/>
            <person name="Nolan M."/>
            <person name="Davenport K.W."/>
            <person name="Han C.S."/>
            <person name="Rubin E.M."/>
            <person name="Eisen J.A."/>
            <person name="Woyke T."/>
            <person name="Gugger M."/>
            <person name="Kerfeld C.A."/>
        </authorList>
    </citation>
    <scope>NUCLEOTIDE SEQUENCE [LARGE SCALE GENOMIC DNA]</scope>
    <source>
        <strain evidence="2">ATCC 29140 / PCC 7202</strain>
    </source>
</reference>
<proteinExistence type="predicted"/>
<dbReference type="eggNOG" id="COG4319">
    <property type="taxonomic scope" value="Bacteria"/>
</dbReference>
<gene>
    <name evidence="1" type="ordered locus">Cyast_0569</name>
</gene>
<keyword evidence="2" id="KW-1185">Reference proteome</keyword>
<dbReference type="EMBL" id="CP003940">
    <property type="protein sequence ID" value="AFZ46547.1"/>
    <property type="molecule type" value="Genomic_DNA"/>
</dbReference>
<protein>
    <recommendedName>
        <fullName evidence="3">SnoaL-like domain-containing protein</fullName>
    </recommendedName>
</protein>
<dbReference type="SUPFAM" id="SSF54427">
    <property type="entry name" value="NTF2-like"/>
    <property type="match status" value="1"/>
</dbReference>
<dbReference type="STRING" id="292563.Cyast_0569"/>
<dbReference type="Proteomes" id="UP000010483">
    <property type="component" value="Chromosome"/>
</dbReference>
<dbReference type="PANTHER" id="PTHR34123">
    <property type="entry name" value="OS04G0578200 PROTEIN"/>
    <property type="match status" value="1"/>
</dbReference>
<dbReference type="BioCyc" id="CSTA292563:G1353-574-MONOMER"/>
<dbReference type="Gene3D" id="3.10.450.50">
    <property type="match status" value="1"/>
</dbReference>
<evidence type="ECO:0000313" key="1">
    <source>
        <dbReference type="EMBL" id="AFZ46547.1"/>
    </source>
</evidence>
<evidence type="ECO:0008006" key="3">
    <source>
        <dbReference type="Google" id="ProtNLM"/>
    </source>
</evidence>
<dbReference type="KEGG" id="csn:Cyast_0569"/>
<evidence type="ECO:0000313" key="2">
    <source>
        <dbReference type="Proteomes" id="UP000010483"/>
    </source>
</evidence>
<sequence>MDLIEIIKADYQRFPENQTYSIYADDVYFKDPIYDFQGLKKYQDMIAFLKKWFQNLKLELHEINQDGEQINTRWTMSWNSPLPWKPFISVSGRSELKLKDNLIVGHYDYWDKSFWYMVKQHFPFQ</sequence>
<dbReference type="InterPro" id="IPR032710">
    <property type="entry name" value="NTF2-like_dom_sf"/>
</dbReference>
<dbReference type="AlphaFoldDB" id="K9YJA1"/>
<dbReference type="PATRIC" id="fig|292563.3.peg.595"/>
<dbReference type="InterPro" id="IPR018790">
    <property type="entry name" value="DUF2358"/>
</dbReference>
<dbReference type="HOGENOM" id="CLU_133730_1_0_3"/>
<accession>K9YJA1</accession>
<organism evidence="1 2">
    <name type="scientific">Cyanobacterium stanieri (strain ATCC 29140 / PCC 7202)</name>
    <dbReference type="NCBI Taxonomy" id="292563"/>
    <lineage>
        <taxon>Bacteria</taxon>
        <taxon>Bacillati</taxon>
        <taxon>Cyanobacteriota</taxon>
        <taxon>Cyanophyceae</taxon>
        <taxon>Oscillatoriophycideae</taxon>
        <taxon>Chroococcales</taxon>
        <taxon>Geminocystaceae</taxon>
        <taxon>Cyanobacterium</taxon>
    </lineage>
</organism>
<name>K9YJA1_CYASC</name>
<dbReference type="Pfam" id="PF10184">
    <property type="entry name" value="DUF2358"/>
    <property type="match status" value="1"/>
</dbReference>
<dbReference type="PANTHER" id="PTHR34123:SF1">
    <property type="entry name" value="OS04G0578200 PROTEIN"/>
    <property type="match status" value="1"/>
</dbReference>